<dbReference type="Pfam" id="PF08743">
    <property type="entry name" value="Nse4_C"/>
    <property type="match status" value="1"/>
</dbReference>
<reference evidence="2 3" key="1">
    <citation type="submission" date="2018-12" db="EMBL/GenBank/DDBJ databases">
        <title>The complete genome of the methanogenic archaea of the candidate phylum Verstraetearchaeota, obtained from the metagenome of underground thermal water.</title>
        <authorList>
            <person name="Kadnikov V.V."/>
            <person name="Mardanov A.V."/>
            <person name="Beletsky A.V."/>
            <person name="Karnachuk O.V."/>
            <person name="Ravin N.V."/>
        </authorList>
    </citation>
    <scope>NUCLEOTIDE SEQUENCE [LARGE SCALE GENOMIC DNA]</scope>
    <source>
        <strain evidence="2">Ch88</strain>
    </source>
</reference>
<dbReference type="EMBL" id="RXGA01000001">
    <property type="protein sequence ID" value="RWX74071.1"/>
    <property type="molecule type" value="Genomic_DNA"/>
</dbReference>
<dbReference type="InterPro" id="IPR014854">
    <property type="entry name" value="Nse4_C"/>
</dbReference>
<organism evidence="2 3">
    <name type="scientific">Methanosuratincola subterraneus</name>
    <dbReference type="NCBI Taxonomy" id="2593994"/>
    <lineage>
        <taxon>Archaea</taxon>
        <taxon>Thermoproteota</taxon>
        <taxon>Methanosuratincolia</taxon>
        <taxon>Candidatus Methanomethylicales</taxon>
        <taxon>Candidatus Methanomethylicaceae</taxon>
        <taxon>Candidatus Methanosuratincola (ex Vanwonterghem et al. 2016)</taxon>
    </lineage>
</organism>
<evidence type="ECO:0000259" key="1">
    <source>
        <dbReference type="Pfam" id="PF08743"/>
    </source>
</evidence>
<protein>
    <recommendedName>
        <fullName evidence="1">Non-structural maintenance of chromosome element 4 C-terminal domain-containing protein</fullName>
    </recommendedName>
</protein>
<evidence type="ECO:0000313" key="3">
    <source>
        <dbReference type="Proteomes" id="UP000288215"/>
    </source>
</evidence>
<comment type="caution">
    <text evidence="2">The sequence shown here is derived from an EMBL/GenBank/DDBJ whole genome shotgun (WGS) entry which is preliminary data.</text>
</comment>
<dbReference type="Proteomes" id="UP000288215">
    <property type="component" value="Unassembled WGS sequence"/>
</dbReference>
<proteinExistence type="predicted"/>
<gene>
    <name evidence="2" type="ORF">Metus_0096</name>
</gene>
<sequence>MASRRWRGLPQQGRSEEYYEELARIINLCQSISTKSDDPFLVDIPQKLTILKRLLPKWKLIDDLLMDAEAIRELSLMVKLQSDWVKRRASGLFIDPFLVEVKIKLLSKEALAYSVLSSWHPLVAMDQLTPERLEDALDYWNSILPISQRVKEESPDQTASDRTVDIAELVRLRFISERAFNEDIQKMRSRLIESAKEGPIDYWEFVLGPTYEETVMNAYRLSFLVSKGLANLIINPIEETILVEPAEGVENRRGGRSVAINISYEKWRNMIKEAEKA</sequence>
<accession>A0A444L913</accession>
<name>A0A444L913_METS7</name>
<feature type="domain" description="Non-structural maintenance of chromosome element 4 C-terminal" evidence="1">
    <location>
        <begin position="199"/>
        <end position="274"/>
    </location>
</feature>
<dbReference type="AlphaFoldDB" id="A0A444L913"/>
<evidence type="ECO:0000313" key="2">
    <source>
        <dbReference type="EMBL" id="RWX74071.1"/>
    </source>
</evidence>